<feature type="region of interest" description="Disordered" evidence="1">
    <location>
        <begin position="1"/>
        <end position="86"/>
    </location>
</feature>
<feature type="compositionally biased region" description="Polar residues" evidence="1">
    <location>
        <begin position="43"/>
        <end position="57"/>
    </location>
</feature>
<dbReference type="Proteomes" id="UP001457282">
    <property type="component" value="Unassembled WGS sequence"/>
</dbReference>
<accession>A0AAW1X9D9</accession>
<evidence type="ECO:0000313" key="3">
    <source>
        <dbReference type="Proteomes" id="UP001457282"/>
    </source>
</evidence>
<comment type="caution">
    <text evidence="2">The sequence shown here is derived from an EMBL/GenBank/DDBJ whole genome shotgun (WGS) entry which is preliminary data.</text>
</comment>
<keyword evidence="3" id="KW-1185">Reference proteome</keyword>
<evidence type="ECO:0000313" key="2">
    <source>
        <dbReference type="EMBL" id="KAK9933571.1"/>
    </source>
</evidence>
<evidence type="ECO:0000256" key="1">
    <source>
        <dbReference type="SAM" id="MobiDB-lite"/>
    </source>
</evidence>
<sequence>MEDIGGAGFSNKRASKPTGSSRSTITNQQSEQLQEDEPKNGRETQQNDPTRNPTRPETQPDPKPSDHSQPPSPPLHAEVEDDDDNVKQLKECSALYLSLQDCLIKNDRNWKSCQLEVQALKQCNERKMKNGKEK</sequence>
<name>A0AAW1X9D9_RUBAR</name>
<feature type="compositionally biased region" description="Polar residues" evidence="1">
    <location>
        <begin position="17"/>
        <end position="32"/>
    </location>
</feature>
<dbReference type="AlphaFoldDB" id="A0AAW1X9D9"/>
<dbReference type="PANTHER" id="PTHR48236:SF1">
    <property type="entry name" value="COX19-LIKE CHCH FAMILY PROTEIN"/>
    <property type="match status" value="1"/>
</dbReference>
<proteinExistence type="predicted"/>
<gene>
    <name evidence="2" type="ORF">M0R45_020764</name>
</gene>
<reference evidence="2 3" key="1">
    <citation type="journal article" date="2023" name="G3 (Bethesda)">
        <title>A chromosome-length genome assembly and annotation of blackberry (Rubus argutus, cv. 'Hillquist').</title>
        <authorList>
            <person name="Bruna T."/>
            <person name="Aryal R."/>
            <person name="Dudchenko O."/>
            <person name="Sargent D.J."/>
            <person name="Mead D."/>
            <person name="Buti M."/>
            <person name="Cavallini A."/>
            <person name="Hytonen T."/>
            <person name="Andres J."/>
            <person name="Pham M."/>
            <person name="Weisz D."/>
            <person name="Mascagni F."/>
            <person name="Usai G."/>
            <person name="Natali L."/>
            <person name="Bassil N."/>
            <person name="Fernandez G.E."/>
            <person name="Lomsadze A."/>
            <person name="Armour M."/>
            <person name="Olukolu B."/>
            <person name="Poorten T."/>
            <person name="Britton C."/>
            <person name="Davik J."/>
            <person name="Ashrafi H."/>
            <person name="Aiden E.L."/>
            <person name="Borodovsky M."/>
            <person name="Worthington M."/>
        </authorList>
    </citation>
    <scope>NUCLEOTIDE SEQUENCE [LARGE SCALE GENOMIC DNA]</scope>
    <source>
        <strain evidence="2">PI 553951</strain>
    </source>
</reference>
<organism evidence="2 3">
    <name type="scientific">Rubus argutus</name>
    <name type="common">Southern blackberry</name>
    <dbReference type="NCBI Taxonomy" id="59490"/>
    <lineage>
        <taxon>Eukaryota</taxon>
        <taxon>Viridiplantae</taxon>
        <taxon>Streptophyta</taxon>
        <taxon>Embryophyta</taxon>
        <taxon>Tracheophyta</taxon>
        <taxon>Spermatophyta</taxon>
        <taxon>Magnoliopsida</taxon>
        <taxon>eudicotyledons</taxon>
        <taxon>Gunneridae</taxon>
        <taxon>Pentapetalae</taxon>
        <taxon>rosids</taxon>
        <taxon>fabids</taxon>
        <taxon>Rosales</taxon>
        <taxon>Rosaceae</taxon>
        <taxon>Rosoideae</taxon>
        <taxon>Rosoideae incertae sedis</taxon>
        <taxon>Rubus</taxon>
    </lineage>
</organism>
<dbReference type="PANTHER" id="PTHR48236">
    <property type="entry name" value="COX19-LIKE CHCH FAMILY PROTEIN"/>
    <property type="match status" value="1"/>
</dbReference>
<dbReference type="EMBL" id="JBEDUW010000004">
    <property type="protein sequence ID" value="KAK9933571.1"/>
    <property type="molecule type" value="Genomic_DNA"/>
</dbReference>
<protein>
    <submittedName>
        <fullName evidence="2">Uncharacterized protein</fullName>
    </submittedName>
</protein>